<evidence type="ECO:0000256" key="3">
    <source>
        <dbReference type="ARBA" id="ARBA00022737"/>
    </source>
</evidence>
<keyword evidence="5" id="KW-0862">Zinc</keyword>
<dbReference type="SUPFAM" id="SSF57667">
    <property type="entry name" value="beta-beta-alpha zinc fingers"/>
    <property type="match status" value="4"/>
</dbReference>
<dbReference type="Pfam" id="PF00096">
    <property type="entry name" value="zf-C2H2"/>
    <property type="match status" value="4"/>
</dbReference>
<reference evidence="10" key="1">
    <citation type="submission" date="2016-01" db="EMBL/GenBank/DDBJ databases">
        <title>Reference transcriptome for the parasite Schistocephalus solidus: insights into the molecular evolution of parasitism.</title>
        <authorList>
            <person name="Hebert F.O."/>
            <person name="Grambauer S."/>
            <person name="Barber I."/>
            <person name="Landry C.R."/>
            <person name="Aubin-Horth N."/>
        </authorList>
    </citation>
    <scope>NUCLEOTIDE SEQUENCE</scope>
</reference>
<dbReference type="FunFam" id="3.30.160.60:FF:000100">
    <property type="entry name" value="Zinc finger 45-like"/>
    <property type="match status" value="1"/>
</dbReference>
<organism evidence="10">
    <name type="scientific">Schistocephalus solidus</name>
    <name type="common">Tapeworm</name>
    <dbReference type="NCBI Taxonomy" id="70667"/>
    <lineage>
        <taxon>Eukaryota</taxon>
        <taxon>Metazoa</taxon>
        <taxon>Spiralia</taxon>
        <taxon>Lophotrochozoa</taxon>
        <taxon>Platyhelminthes</taxon>
        <taxon>Cestoda</taxon>
        <taxon>Eucestoda</taxon>
        <taxon>Diphyllobothriidea</taxon>
        <taxon>Diphyllobothriidae</taxon>
        <taxon>Schistocephalus</taxon>
    </lineage>
</organism>
<feature type="domain" description="C2H2-type" evidence="9">
    <location>
        <begin position="271"/>
        <end position="299"/>
    </location>
</feature>
<gene>
    <name evidence="10" type="ORF">TR152868</name>
</gene>
<feature type="compositionally biased region" description="Basic and acidic residues" evidence="8">
    <location>
        <begin position="128"/>
        <end position="140"/>
    </location>
</feature>
<dbReference type="PANTHER" id="PTHR24394">
    <property type="entry name" value="ZINC FINGER PROTEIN"/>
    <property type="match status" value="1"/>
</dbReference>
<evidence type="ECO:0000256" key="5">
    <source>
        <dbReference type="ARBA" id="ARBA00022833"/>
    </source>
</evidence>
<feature type="domain" description="C2H2-type" evidence="9">
    <location>
        <begin position="242"/>
        <end position="270"/>
    </location>
</feature>
<feature type="region of interest" description="Disordered" evidence="8">
    <location>
        <begin position="20"/>
        <end position="94"/>
    </location>
</feature>
<feature type="domain" description="C2H2-type" evidence="9">
    <location>
        <begin position="358"/>
        <end position="381"/>
    </location>
</feature>
<dbReference type="AlphaFoldDB" id="A0A0X3PDN2"/>
<keyword evidence="4 7" id="KW-0863">Zinc-finger</keyword>
<dbReference type="Gene3D" id="3.30.160.60">
    <property type="entry name" value="Classic Zinc Finger"/>
    <property type="match status" value="5"/>
</dbReference>
<keyword evidence="2" id="KW-0479">Metal-binding</keyword>
<feature type="domain" description="C2H2-type" evidence="9">
    <location>
        <begin position="300"/>
        <end position="328"/>
    </location>
</feature>
<keyword evidence="3" id="KW-0677">Repeat</keyword>
<evidence type="ECO:0000256" key="4">
    <source>
        <dbReference type="ARBA" id="ARBA00022771"/>
    </source>
</evidence>
<comment type="subcellular location">
    <subcellularLocation>
        <location evidence="1">Nucleus</location>
    </subcellularLocation>
</comment>
<proteinExistence type="predicted"/>
<dbReference type="PROSITE" id="PS00028">
    <property type="entry name" value="ZINC_FINGER_C2H2_1"/>
    <property type="match status" value="7"/>
</dbReference>
<dbReference type="PROSITE" id="PS50157">
    <property type="entry name" value="ZINC_FINGER_C2H2_2"/>
    <property type="match status" value="8"/>
</dbReference>
<feature type="domain" description="C2H2-type" evidence="9">
    <location>
        <begin position="213"/>
        <end position="241"/>
    </location>
</feature>
<evidence type="ECO:0000313" key="10">
    <source>
        <dbReference type="EMBL" id="JAP49964.1"/>
    </source>
</evidence>
<keyword evidence="6" id="KW-0539">Nucleus</keyword>
<dbReference type="GO" id="GO:0008270">
    <property type="term" value="F:zinc ion binding"/>
    <property type="evidence" value="ECO:0007669"/>
    <property type="project" value="UniProtKB-KW"/>
</dbReference>
<accession>A0A0X3PDN2</accession>
<sequence>MSSAADSLLLIGIKHEESISNREVAYERSKASESIPPNRLRLRRRLYAQQDSEPSGSDWASSGDEWQPSPSPTSLSSSGEVNNEMLPPTVPSSYPTGDLNAVTCLSIPTKASDPTTPMDANTSGRQYSDGEVKEPSCKEPAIHLGGDRSLPLREYTCEFCGKAFVKIGRLNEHVNGVHKKLRRFRCELCSKTFAKRSHMNSHIDSVHNNIRRWTCEFCCKGFTMKGSLNKHIDCIHKQLRDFSCELCGKTFARKGDLKKHSDLTHKKLRRYPCEVCAKAFATTAHLKAHVDTVHKKLRDFVCNICGKVFSRNGHLKRHVDGIHKKLREHTCELCGKVLANVGHMRRHVNRIHKKLREHTCEYCGKAFADIDDVKRHVNGIHKSMCLFLFHATDCLVRLVVFVFNRFSFFFSFIPPHPSA</sequence>
<feature type="compositionally biased region" description="Polar residues" evidence="8">
    <location>
        <begin position="49"/>
        <end position="60"/>
    </location>
</feature>
<dbReference type="EMBL" id="GEEE01013261">
    <property type="protein sequence ID" value="JAP49964.1"/>
    <property type="molecule type" value="Transcribed_RNA"/>
</dbReference>
<dbReference type="GO" id="GO:0000981">
    <property type="term" value="F:DNA-binding transcription factor activity, RNA polymerase II-specific"/>
    <property type="evidence" value="ECO:0007669"/>
    <property type="project" value="TreeGrafter"/>
</dbReference>
<evidence type="ECO:0000256" key="6">
    <source>
        <dbReference type="ARBA" id="ARBA00023242"/>
    </source>
</evidence>
<feature type="compositionally biased region" description="Basic and acidic residues" evidence="8">
    <location>
        <begin position="20"/>
        <end position="31"/>
    </location>
</feature>
<dbReference type="InterPro" id="IPR036236">
    <property type="entry name" value="Znf_C2H2_sf"/>
</dbReference>
<dbReference type="PANTHER" id="PTHR24394:SF29">
    <property type="entry name" value="MYONEURIN"/>
    <property type="match status" value="1"/>
</dbReference>
<dbReference type="Pfam" id="PF12874">
    <property type="entry name" value="zf-met"/>
    <property type="match status" value="1"/>
</dbReference>
<dbReference type="InterPro" id="IPR013087">
    <property type="entry name" value="Znf_C2H2_type"/>
</dbReference>
<evidence type="ECO:0000256" key="8">
    <source>
        <dbReference type="SAM" id="MobiDB-lite"/>
    </source>
</evidence>
<feature type="domain" description="C2H2-type" evidence="9">
    <location>
        <begin position="184"/>
        <end position="212"/>
    </location>
</feature>
<protein>
    <recommendedName>
        <fullName evidence="9">C2H2-type domain-containing protein</fullName>
    </recommendedName>
</protein>
<evidence type="ECO:0000259" key="9">
    <source>
        <dbReference type="PROSITE" id="PS50157"/>
    </source>
</evidence>
<feature type="domain" description="C2H2-type" evidence="9">
    <location>
        <begin position="155"/>
        <end position="183"/>
    </location>
</feature>
<feature type="region of interest" description="Disordered" evidence="8">
    <location>
        <begin position="108"/>
        <end position="140"/>
    </location>
</feature>
<feature type="domain" description="C2H2-type" evidence="9">
    <location>
        <begin position="329"/>
        <end position="357"/>
    </location>
</feature>
<dbReference type="SMART" id="SM00355">
    <property type="entry name" value="ZnF_C2H2"/>
    <property type="match status" value="8"/>
</dbReference>
<evidence type="ECO:0000256" key="1">
    <source>
        <dbReference type="ARBA" id="ARBA00004123"/>
    </source>
</evidence>
<feature type="compositionally biased region" description="Polar residues" evidence="8">
    <location>
        <begin position="112"/>
        <end position="126"/>
    </location>
</feature>
<evidence type="ECO:0000256" key="7">
    <source>
        <dbReference type="PROSITE-ProRule" id="PRU00042"/>
    </source>
</evidence>
<name>A0A0X3PDN2_SCHSO</name>
<dbReference type="GO" id="GO:0005634">
    <property type="term" value="C:nucleus"/>
    <property type="evidence" value="ECO:0007669"/>
    <property type="project" value="UniProtKB-SubCell"/>
</dbReference>
<evidence type="ECO:0000256" key="2">
    <source>
        <dbReference type="ARBA" id="ARBA00022723"/>
    </source>
</evidence>